<evidence type="ECO:0000313" key="4">
    <source>
        <dbReference type="Proteomes" id="UP000789595"/>
    </source>
</evidence>
<feature type="transmembrane region" description="Helical" evidence="1">
    <location>
        <begin position="679"/>
        <end position="699"/>
    </location>
</feature>
<dbReference type="Proteomes" id="UP000789595">
    <property type="component" value="Unassembled WGS sequence"/>
</dbReference>
<keyword evidence="1" id="KW-1133">Transmembrane helix</keyword>
<evidence type="ECO:0000256" key="2">
    <source>
        <dbReference type="SAM" id="SignalP"/>
    </source>
</evidence>
<keyword evidence="4" id="KW-1185">Reference proteome</keyword>
<comment type="caution">
    <text evidence="3">The sequence shown here is derived from an EMBL/GenBank/DDBJ whole genome shotgun (WGS) entry which is preliminary data.</text>
</comment>
<keyword evidence="1" id="KW-0472">Membrane</keyword>
<feature type="transmembrane region" description="Helical" evidence="1">
    <location>
        <begin position="605"/>
        <end position="623"/>
    </location>
</feature>
<feature type="transmembrane region" description="Helical" evidence="1">
    <location>
        <begin position="390"/>
        <end position="407"/>
    </location>
</feature>
<accession>A0A8J2SPE4</accession>
<evidence type="ECO:0000256" key="1">
    <source>
        <dbReference type="SAM" id="Phobius"/>
    </source>
</evidence>
<dbReference type="AlphaFoldDB" id="A0A8J2SPE4"/>
<feature type="transmembrane region" description="Helical" evidence="1">
    <location>
        <begin position="532"/>
        <end position="550"/>
    </location>
</feature>
<sequence>MRAAVILALAALPPARASAATCHTYTPAEQADATLMCASAVDYDFAVPAGFHPDEAAIALVNGDDAAESARLHASLDTPCKAALKKLACLSTHATCGATSSPCQATCDAVSAACPAHVLTDLGVTCSTDTATCVSGQDVVVGAVTEAYEGTACAGLVTDIAVPAGPLVDPTIAPLQPPSVVQALVEARVQALQAQIPTWASATCQRAARAAVCARHVSLPINGLPAISGRETCDDYRLECAGMLSRADSYLDDALKLDCDERGDGSWGLSGPSSQSPGTTDDALLNTSLVVIDFGTANDLDASTPISCGLGMAFVKDPSRPNQNKVSHTACAITCPPPLYPRRWTFTGPYLQWRGLISWVLWHITFFLLICFTFSYSWILPEHFKDNYHWFMWFFSLLFTLEVNWAARYMAVSRNVHVGEILCVDQTAPSIQEDWNECTWLAIIAGYFYRLTPFVFVASATDLLLRVRYLYSPKEVWRFFKLYGMPLTYLLPFFLDTLPMILAGKAGYDNSLDFYYTHDGCHGASRTKTHSIYVEAGCYVVYFVVIFTALRDLHRNVRAVRAMTKKVTDFKVARSDLPKSATSMVTMKAKQMVSKFDLDVLKQPLTFNIIIMIIPVGRVQYIYTSLTAAGRYIGNWEDWTSCALAHWMLPVSQQKAVCGKFPAHLMMRKDGRTADSGDLFVSMNGLVVYLMFLFCVVWLTKDFTLSQENVKLCLKHYPWSKKYIPRCLMQKKKKAGFADRLISSMTSSVAAMDSTASTDFSSMDSATTAASTTMHSAA</sequence>
<proteinExistence type="predicted"/>
<gene>
    <name evidence="3" type="ORF">PECAL_3P10720</name>
</gene>
<evidence type="ECO:0008006" key="5">
    <source>
        <dbReference type="Google" id="ProtNLM"/>
    </source>
</evidence>
<feature type="chain" id="PRO_5035327424" description="FZ domain-containing protein" evidence="2">
    <location>
        <begin position="20"/>
        <end position="778"/>
    </location>
</feature>
<reference evidence="3" key="1">
    <citation type="submission" date="2021-11" db="EMBL/GenBank/DDBJ databases">
        <authorList>
            <consortium name="Genoscope - CEA"/>
            <person name="William W."/>
        </authorList>
    </citation>
    <scope>NUCLEOTIDE SEQUENCE</scope>
</reference>
<name>A0A8J2SPE4_9STRA</name>
<dbReference type="EMBL" id="CAKKNE010000003">
    <property type="protein sequence ID" value="CAH0371144.1"/>
    <property type="molecule type" value="Genomic_DNA"/>
</dbReference>
<protein>
    <recommendedName>
        <fullName evidence="5">FZ domain-containing protein</fullName>
    </recommendedName>
</protein>
<organism evidence="3 4">
    <name type="scientific">Pelagomonas calceolata</name>
    <dbReference type="NCBI Taxonomy" id="35677"/>
    <lineage>
        <taxon>Eukaryota</taxon>
        <taxon>Sar</taxon>
        <taxon>Stramenopiles</taxon>
        <taxon>Ochrophyta</taxon>
        <taxon>Pelagophyceae</taxon>
        <taxon>Pelagomonadales</taxon>
        <taxon>Pelagomonadaceae</taxon>
        <taxon>Pelagomonas</taxon>
    </lineage>
</organism>
<evidence type="ECO:0000313" key="3">
    <source>
        <dbReference type="EMBL" id="CAH0371144.1"/>
    </source>
</evidence>
<feature type="transmembrane region" description="Helical" evidence="1">
    <location>
        <begin position="486"/>
        <end position="508"/>
    </location>
</feature>
<feature type="transmembrane region" description="Helical" evidence="1">
    <location>
        <begin position="440"/>
        <end position="465"/>
    </location>
</feature>
<keyword evidence="2" id="KW-0732">Signal</keyword>
<feature type="transmembrane region" description="Helical" evidence="1">
    <location>
        <begin position="356"/>
        <end position="378"/>
    </location>
</feature>
<keyword evidence="1" id="KW-0812">Transmembrane</keyword>
<feature type="signal peptide" evidence="2">
    <location>
        <begin position="1"/>
        <end position="19"/>
    </location>
</feature>